<keyword evidence="1" id="KW-0732">Signal</keyword>
<keyword evidence="3" id="KW-1185">Reference proteome</keyword>
<organism evidence="2 3">
    <name type="scientific">Mytilus galloprovincialis</name>
    <name type="common">Mediterranean mussel</name>
    <dbReference type="NCBI Taxonomy" id="29158"/>
    <lineage>
        <taxon>Eukaryota</taxon>
        <taxon>Metazoa</taxon>
        <taxon>Spiralia</taxon>
        <taxon>Lophotrochozoa</taxon>
        <taxon>Mollusca</taxon>
        <taxon>Bivalvia</taxon>
        <taxon>Autobranchia</taxon>
        <taxon>Pteriomorphia</taxon>
        <taxon>Mytilida</taxon>
        <taxon>Mytiloidea</taxon>
        <taxon>Mytilidae</taxon>
        <taxon>Mytilinae</taxon>
        <taxon>Mytilus</taxon>
    </lineage>
</organism>
<proteinExistence type="predicted"/>
<dbReference type="PROSITE" id="PS51257">
    <property type="entry name" value="PROKAR_LIPOPROTEIN"/>
    <property type="match status" value="1"/>
</dbReference>
<comment type="caution">
    <text evidence="2">The sequence shown here is derived from an EMBL/GenBank/DDBJ whole genome shotgun (WGS) entry which is preliminary data.</text>
</comment>
<evidence type="ECO:0000313" key="2">
    <source>
        <dbReference type="EMBL" id="VDI61320.1"/>
    </source>
</evidence>
<reference evidence="2" key="1">
    <citation type="submission" date="2018-11" db="EMBL/GenBank/DDBJ databases">
        <authorList>
            <person name="Alioto T."/>
            <person name="Alioto T."/>
        </authorList>
    </citation>
    <scope>NUCLEOTIDE SEQUENCE</scope>
</reference>
<evidence type="ECO:0000313" key="3">
    <source>
        <dbReference type="Proteomes" id="UP000596742"/>
    </source>
</evidence>
<protein>
    <submittedName>
        <fullName evidence="2">Uncharacterized protein</fullName>
    </submittedName>
</protein>
<feature type="chain" id="PRO_5032613303" evidence="1">
    <location>
        <begin position="18"/>
        <end position="126"/>
    </location>
</feature>
<dbReference type="AlphaFoldDB" id="A0A8B6GAI0"/>
<evidence type="ECO:0000256" key="1">
    <source>
        <dbReference type="SAM" id="SignalP"/>
    </source>
</evidence>
<dbReference type="Proteomes" id="UP000596742">
    <property type="component" value="Unassembled WGS sequence"/>
</dbReference>
<accession>A0A8B6GAI0</accession>
<dbReference type="OrthoDB" id="10517999at2759"/>
<gene>
    <name evidence="2" type="ORF">MGAL_10B008416</name>
</gene>
<feature type="signal peptide" evidence="1">
    <location>
        <begin position="1"/>
        <end position="17"/>
    </location>
</feature>
<name>A0A8B6GAI0_MYTGA</name>
<sequence>MKVVILSILVLLSAACAEDCPGGSNSECSTVCCKQGSLACVNTICTCAPNTGHAAVYAENCQMASDCTMETCSSGGMVECQHGVCTCGGGGGGPGGCMDQADCHGHHCPHGHGMPHCIDGHCDCKH</sequence>
<dbReference type="EMBL" id="UYJE01008126">
    <property type="protein sequence ID" value="VDI61320.1"/>
    <property type="molecule type" value="Genomic_DNA"/>
</dbReference>